<feature type="domain" description="EAL" evidence="2">
    <location>
        <begin position="712"/>
        <end position="966"/>
    </location>
</feature>
<dbReference type="Gene3D" id="3.30.70.270">
    <property type="match status" value="1"/>
</dbReference>
<dbReference type="InterPro" id="IPR043128">
    <property type="entry name" value="Rev_trsase/Diguanyl_cyclase"/>
</dbReference>
<evidence type="ECO:0000259" key="1">
    <source>
        <dbReference type="PROSITE" id="PS50112"/>
    </source>
</evidence>
<dbReference type="SMART" id="SM01204">
    <property type="entry name" value="FIST_C"/>
    <property type="match status" value="1"/>
</dbReference>
<dbReference type="NCBIfam" id="TIGR00229">
    <property type="entry name" value="sensory_box"/>
    <property type="match status" value="1"/>
</dbReference>
<comment type="caution">
    <text evidence="4">The sequence shown here is derived from an EMBL/GenBank/DDBJ whole genome shotgun (WGS) entry which is preliminary data.</text>
</comment>
<dbReference type="SMART" id="SM00897">
    <property type="entry name" value="FIST"/>
    <property type="match status" value="1"/>
</dbReference>
<dbReference type="SUPFAM" id="SSF55073">
    <property type="entry name" value="Nucleotide cyclase"/>
    <property type="match status" value="1"/>
</dbReference>
<gene>
    <name evidence="4" type="ORF">ACFSCX_01690</name>
</gene>
<dbReference type="Gene3D" id="3.20.20.450">
    <property type="entry name" value="EAL domain"/>
    <property type="match status" value="1"/>
</dbReference>
<dbReference type="NCBIfam" id="TIGR00254">
    <property type="entry name" value="GGDEF"/>
    <property type="match status" value="1"/>
</dbReference>
<reference evidence="5" key="1">
    <citation type="journal article" date="2019" name="Int. J. Syst. Evol. Microbiol.">
        <title>The Global Catalogue of Microorganisms (GCM) 10K type strain sequencing project: providing services to taxonomists for standard genome sequencing and annotation.</title>
        <authorList>
            <consortium name="The Broad Institute Genomics Platform"/>
            <consortium name="The Broad Institute Genome Sequencing Center for Infectious Disease"/>
            <person name="Wu L."/>
            <person name="Ma J."/>
        </authorList>
    </citation>
    <scope>NUCLEOTIDE SEQUENCE [LARGE SCALE GENOMIC DNA]</scope>
    <source>
        <strain evidence="5">CCUG 49339</strain>
    </source>
</reference>
<dbReference type="Pfam" id="PF08495">
    <property type="entry name" value="FIST"/>
    <property type="match status" value="1"/>
</dbReference>
<protein>
    <submittedName>
        <fullName evidence="4">EAL domain-containing protein</fullName>
    </submittedName>
</protein>
<dbReference type="Pfam" id="PF00563">
    <property type="entry name" value="EAL"/>
    <property type="match status" value="1"/>
</dbReference>
<dbReference type="SUPFAM" id="SSF55785">
    <property type="entry name" value="PYP-like sensor domain (PAS domain)"/>
    <property type="match status" value="1"/>
</dbReference>
<dbReference type="InterPro" id="IPR013767">
    <property type="entry name" value="PAS_fold"/>
</dbReference>
<dbReference type="InterPro" id="IPR019494">
    <property type="entry name" value="FIST_C"/>
</dbReference>
<feature type="domain" description="PAS" evidence="1">
    <location>
        <begin position="415"/>
        <end position="485"/>
    </location>
</feature>
<evidence type="ECO:0000259" key="2">
    <source>
        <dbReference type="PROSITE" id="PS50883"/>
    </source>
</evidence>
<dbReference type="CDD" id="cd00130">
    <property type="entry name" value="PAS"/>
    <property type="match status" value="1"/>
</dbReference>
<dbReference type="Proteomes" id="UP001597214">
    <property type="component" value="Unassembled WGS sequence"/>
</dbReference>
<dbReference type="InterPro" id="IPR052155">
    <property type="entry name" value="Biofilm_reg_signaling"/>
</dbReference>
<dbReference type="InterPro" id="IPR029787">
    <property type="entry name" value="Nucleotide_cyclase"/>
</dbReference>
<dbReference type="InterPro" id="IPR000014">
    <property type="entry name" value="PAS"/>
</dbReference>
<evidence type="ECO:0000313" key="4">
    <source>
        <dbReference type="EMBL" id="MFD1735267.1"/>
    </source>
</evidence>
<dbReference type="InterPro" id="IPR001633">
    <property type="entry name" value="EAL_dom"/>
</dbReference>
<name>A0ABW4LLA1_9BACI</name>
<dbReference type="Gene3D" id="3.30.450.20">
    <property type="entry name" value="PAS domain"/>
    <property type="match status" value="1"/>
</dbReference>
<sequence length="968" mass="109340">MNTYSINITTINELEHFISQHNLQHEQVILTQVFTGQGDKELINALQKELNRVLPQTVLIGTTTDGEIHQGEISSGNIVVSFTVFHSTTLQAFSVEVDETSNSLEVGRQLSSALIKEDTKALLLFGCGTRLELDCILNGIDEKGSGVIIAGGLAGAILPSDNMFVFTNDRLLESGIVCVSLSSEHLHAHSSVNYSVQKVGRAFVVSKANHERIYRINNKKPIRVLADYLGDEFVKNLPWSGPEFPFVSERNGEEILFFIKELHKDGSITVNRPVANGEQVHFAYVDLPNLIDQSIKKLKQLVKKPVETIFVYNCMTRRRYFNSVTETELRQLQKISSTTGFFGFGEISTSHGKRRLLGNAYTLLALSESHDKVASITVDFNYDIPEEIQSLIALSHLTYASTKDIEELHSSVEASEHRFRSLFEHNTDIVYSTDLRGNFTSVNPAFEKTLGFNKEEIINKHSLDYINEEDIPRVRMHFYRALKGKEQYYNIDIPTKAGEKITFQIKNIPIIINSEKVGIFGIGRNISEQRKAEEQITNLAYYDHDTGLPNRLLFTEKLSDMFERVTKKKKKLAVMFIDMDRFKIINDSLGHYAGDEILKMIADRIKKVLPSGSFLGRFAGDKFTLLLSKSVDIENIVNIAQDIQQCIGKPVLYLEQEYFITASIGISLYPDDGMDEQTILRNADAAMNRAKQQGGNKIKFYSTEMNNQALYRLELESYLRKALEKKEFFLCYQPLVDLETGTIYGSEALIRWNHPKLGLVSPVEFIPLAEETGLIHDIGRWVLFTACKQTKLWHDMGLGLLTVSVNVSANQFQQSHFLTEVMKALHDSGLPAEYLNLELTESVMLRNATHSIQLMKELQKIGVRVSIDDFGTGYSSLSYLKNLPINTLKIDRSFIQNLRMDNSDIAIVKAIITMGHGLDVKVVAEGVETEDQINLLKQMNCHYAQGYFIHRPLSIGEFEAGLKTLHIT</sequence>
<dbReference type="SMART" id="SM00052">
    <property type="entry name" value="EAL"/>
    <property type="match status" value="1"/>
</dbReference>
<dbReference type="PROSITE" id="PS50112">
    <property type="entry name" value="PAS"/>
    <property type="match status" value="1"/>
</dbReference>
<dbReference type="CDD" id="cd01948">
    <property type="entry name" value="EAL"/>
    <property type="match status" value="1"/>
</dbReference>
<dbReference type="SMART" id="SM00091">
    <property type="entry name" value="PAS"/>
    <property type="match status" value="1"/>
</dbReference>
<dbReference type="InterPro" id="IPR013702">
    <property type="entry name" value="FIST_domain_N"/>
</dbReference>
<organism evidence="4 5">
    <name type="scientific">Bacillus salitolerans</name>
    <dbReference type="NCBI Taxonomy" id="1437434"/>
    <lineage>
        <taxon>Bacteria</taxon>
        <taxon>Bacillati</taxon>
        <taxon>Bacillota</taxon>
        <taxon>Bacilli</taxon>
        <taxon>Bacillales</taxon>
        <taxon>Bacillaceae</taxon>
        <taxon>Bacillus</taxon>
    </lineage>
</organism>
<dbReference type="SMART" id="SM00267">
    <property type="entry name" value="GGDEF"/>
    <property type="match status" value="1"/>
</dbReference>
<dbReference type="EMBL" id="JBHUEM010000003">
    <property type="protein sequence ID" value="MFD1735267.1"/>
    <property type="molecule type" value="Genomic_DNA"/>
</dbReference>
<feature type="domain" description="GGDEF" evidence="3">
    <location>
        <begin position="570"/>
        <end position="703"/>
    </location>
</feature>
<dbReference type="RefSeq" id="WP_377926369.1">
    <property type="nucleotide sequence ID" value="NZ_JBHUEM010000003.1"/>
</dbReference>
<dbReference type="PANTHER" id="PTHR44757">
    <property type="entry name" value="DIGUANYLATE CYCLASE DGCP"/>
    <property type="match status" value="1"/>
</dbReference>
<keyword evidence="5" id="KW-1185">Reference proteome</keyword>
<dbReference type="PROSITE" id="PS50887">
    <property type="entry name" value="GGDEF"/>
    <property type="match status" value="1"/>
</dbReference>
<dbReference type="InterPro" id="IPR035919">
    <property type="entry name" value="EAL_sf"/>
</dbReference>
<dbReference type="PANTHER" id="PTHR44757:SF2">
    <property type="entry name" value="BIOFILM ARCHITECTURE MAINTENANCE PROTEIN MBAA"/>
    <property type="match status" value="1"/>
</dbReference>
<dbReference type="CDD" id="cd01949">
    <property type="entry name" value="GGDEF"/>
    <property type="match status" value="1"/>
</dbReference>
<dbReference type="Pfam" id="PF00990">
    <property type="entry name" value="GGDEF"/>
    <property type="match status" value="1"/>
</dbReference>
<dbReference type="InterPro" id="IPR000160">
    <property type="entry name" value="GGDEF_dom"/>
</dbReference>
<evidence type="ECO:0000259" key="3">
    <source>
        <dbReference type="PROSITE" id="PS50887"/>
    </source>
</evidence>
<proteinExistence type="predicted"/>
<dbReference type="InterPro" id="IPR035965">
    <property type="entry name" value="PAS-like_dom_sf"/>
</dbReference>
<dbReference type="SUPFAM" id="SSF141868">
    <property type="entry name" value="EAL domain-like"/>
    <property type="match status" value="1"/>
</dbReference>
<dbReference type="Pfam" id="PF10442">
    <property type="entry name" value="FIST_C"/>
    <property type="match status" value="1"/>
</dbReference>
<dbReference type="Pfam" id="PF00989">
    <property type="entry name" value="PAS"/>
    <property type="match status" value="1"/>
</dbReference>
<dbReference type="PROSITE" id="PS50883">
    <property type="entry name" value="EAL"/>
    <property type="match status" value="1"/>
</dbReference>
<accession>A0ABW4LLA1</accession>
<evidence type="ECO:0000313" key="5">
    <source>
        <dbReference type="Proteomes" id="UP001597214"/>
    </source>
</evidence>